<dbReference type="InParanoid" id="A0A194XCP0"/>
<sequence length="246" mass="26132">MADPLVVFITGAGRGIGFALAQAYLLQPNCTVIGSTRKESAELKSLPTATGSKLLLVTIESTSPKDPKNAVKDIEAAGIHHIDIIIANAGVSPPVHPLETVELETMLSTFKINALGPLALFQASKHLMEKSSNPKWVSISSAAGSINGMEGFGSYVAPAYCVSKAALNWITLSAHCGNKWLTAFAVNPGLVATDMGNETVKFLGLEKAPYTQEYSAEQIMKLIEKASRESTSGKFVDAIKGEEVPW</sequence>
<dbReference type="PANTHER" id="PTHR43544">
    <property type="entry name" value="SHORT-CHAIN DEHYDROGENASE/REDUCTASE"/>
    <property type="match status" value="1"/>
</dbReference>
<name>A0A194XCP0_MOLSC</name>
<dbReference type="InterPro" id="IPR002347">
    <property type="entry name" value="SDR_fam"/>
</dbReference>
<dbReference type="PROSITE" id="PS00061">
    <property type="entry name" value="ADH_SHORT"/>
    <property type="match status" value="1"/>
</dbReference>
<dbReference type="OrthoDB" id="9876299at2759"/>
<dbReference type="GO" id="GO:0016491">
    <property type="term" value="F:oxidoreductase activity"/>
    <property type="evidence" value="ECO:0007669"/>
    <property type="project" value="UniProtKB-KW"/>
</dbReference>
<dbReference type="SUPFAM" id="SSF51735">
    <property type="entry name" value="NAD(P)-binding Rossmann-fold domains"/>
    <property type="match status" value="1"/>
</dbReference>
<dbReference type="InterPro" id="IPR051468">
    <property type="entry name" value="Fungal_SecMetab_SDRs"/>
</dbReference>
<evidence type="ECO:0000313" key="5">
    <source>
        <dbReference type="Proteomes" id="UP000070700"/>
    </source>
</evidence>
<proteinExistence type="inferred from homology"/>
<dbReference type="FunCoup" id="A0A194XCP0">
    <property type="interactions" value="134"/>
</dbReference>
<evidence type="ECO:0000256" key="1">
    <source>
        <dbReference type="ARBA" id="ARBA00006484"/>
    </source>
</evidence>
<keyword evidence="5" id="KW-1185">Reference proteome</keyword>
<dbReference type="PANTHER" id="PTHR43544:SF7">
    <property type="entry name" value="NADB-LER2"/>
    <property type="match status" value="1"/>
</dbReference>
<dbReference type="RefSeq" id="XP_018071877.1">
    <property type="nucleotide sequence ID" value="XM_018208290.1"/>
</dbReference>
<evidence type="ECO:0000256" key="2">
    <source>
        <dbReference type="ARBA" id="ARBA00022857"/>
    </source>
</evidence>
<dbReference type="GeneID" id="28818016"/>
<dbReference type="GO" id="GO:0005737">
    <property type="term" value="C:cytoplasm"/>
    <property type="evidence" value="ECO:0007669"/>
    <property type="project" value="TreeGrafter"/>
</dbReference>
<dbReference type="InterPro" id="IPR020904">
    <property type="entry name" value="Sc_DH/Rdtase_CS"/>
</dbReference>
<comment type="similarity">
    <text evidence="1">Belongs to the short-chain dehydrogenases/reductases (SDR) family.</text>
</comment>
<dbReference type="PRINTS" id="PR00081">
    <property type="entry name" value="GDHRDH"/>
</dbReference>
<dbReference type="CDD" id="cd05325">
    <property type="entry name" value="carb_red_sniffer_like_SDR_c"/>
    <property type="match status" value="1"/>
</dbReference>
<dbReference type="KEGG" id="psco:LY89DRAFT_54985"/>
<dbReference type="EMBL" id="KQ947414">
    <property type="protein sequence ID" value="KUJ17522.1"/>
    <property type="molecule type" value="Genomic_DNA"/>
</dbReference>
<keyword evidence="2" id="KW-0521">NADP</keyword>
<keyword evidence="3" id="KW-0560">Oxidoreductase</keyword>
<dbReference type="Gene3D" id="3.40.50.720">
    <property type="entry name" value="NAD(P)-binding Rossmann-like Domain"/>
    <property type="match status" value="1"/>
</dbReference>
<dbReference type="Pfam" id="PF00106">
    <property type="entry name" value="adh_short"/>
    <property type="match status" value="1"/>
</dbReference>
<protein>
    <submittedName>
        <fullName evidence="4">NAD(P)-binding protein</fullName>
    </submittedName>
</protein>
<dbReference type="Proteomes" id="UP000070700">
    <property type="component" value="Unassembled WGS sequence"/>
</dbReference>
<evidence type="ECO:0000313" key="4">
    <source>
        <dbReference type="EMBL" id="KUJ17522.1"/>
    </source>
</evidence>
<reference evidence="4 5" key="1">
    <citation type="submission" date="2015-10" db="EMBL/GenBank/DDBJ databases">
        <title>Full genome of DAOMC 229536 Phialocephala scopiformis, a fungal endophyte of spruce producing the potent anti-insectan compound rugulosin.</title>
        <authorList>
            <consortium name="DOE Joint Genome Institute"/>
            <person name="Walker A.K."/>
            <person name="Frasz S.L."/>
            <person name="Seifert K.A."/>
            <person name="Miller J.D."/>
            <person name="Mondo S.J."/>
            <person name="Labutti K."/>
            <person name="Lipzen A."/>
            <person name="Dockter R."/>
            <person name="Kennedy M."/>
            <person name="Grigoriev I.V."/>
            <person name="Spatafora J.W."/>
        </authorList>
    </citation>
    <scope>NUCLEOTIDE SEQUENCE [LARGE SCALE GENOMIC DNA]</scope>
    <source>
        <strain evidence="4 5">CBS 120377</strain>
    </source>
</reference>
<gene>
    <name evidence="4" type="ORF">LY89DRAFT_54985</name>
</gene>
<accession>A0A194XCP0</accession>
<dbReference type="AlphaFoldDB" id="A0A194XCP0"/>
<organism evidence="4 5">
    <name type="scientific">Mollisia scopiformis</name>
    <name type="common">Conifer needle endophyte fungus</name>
    <name type="synonym">Phialocephala scopiformis</name>
    <dbReference type="NCBI Taxonomy" id="149040"/>
    <lineage>
        <taxon>Eukaryota</taxon>
        <taxon>Fungi</taxon>
        <taxon>Dikarya</taxon>
        <taxon>Ascomycota</taxon>
        <taxon>Pezizomycotina</taxon>
        <taxon>Leotiomycetes</taxon>
        <taxon>Helotiales</taxon>
        <taxon>Mollisiaceae</taxon>
        <taxon>Mollisia</taxon>
    </lineage>
</organism>
<dbReference type="InterPro" id="IPR036291">
    <property type="entry name" value="NAD(P)-bd_dom_sf"/>
</dbReference>
<evidence type="ECO:0000256" key="3">
    <source>
        <dbReference type="ARBA" id="ARBA00023002"/>
    </source>
</evidence>